<dbReference type="Gene3D" id="1.25.10.10">
    <property type="entry name" value="Leucine-rich Repeat Variant"/>
    <property type="match status" value="1"/>
</dbReference>
<evidence type="ECO:0008006" key="5">
    <source>
        <dbReference type="Google" id="ProtNLM"/>
    </source>
</evidence>
<keyword evidence="2" id="KW-1133">Transmembrane helix</keyword>
<dbReference type="SUPFAM" id="SSF48371">
    <property type="entry name" value="ARM repeat"/>
    <property type="match status" value="1"/>
</dbReference>
<comment type="caution">
    <text evidence="3">The sequence shown here is derived from an EMBL/GenBank/DDBJ whole genome shotgun (WGS) entry which is preliminary data.</text>
</comment>
<sequence length="194" mass="22299">MNKVIRHDEKLRIKPIKDLIANLSSLDPNVKFSSSRVLIEKSEREPQKLYPYFDEFLKLTENKNKIIIWTGIIIIGNLAKVDNKKKIEKILPRIFSLLNTGVMITAANTIAALAKIALAKPELKDRITTSLLKVERHSYDTLECKRIAIGHVITAFEKYQPKIDKFVREFAQKASHSERPSTAKKAEKYLRTLE</sequence>
<dbReference type="InterPro" id="IPR016024">
    <property type="entry name" value="ARM-type_fold"/>
</dbReference>
<dbReference type="Proteomes" id="UP000176451">
    <property type="component" value="Unassembled WGS sequence"/>
</dbReference>
<feature type="region of interest" description="Disordered" evidence="1">
    <location>
        <begin position="175"/>
        <end position="194"/>
    </location>
</feature>
<feature type="transmembrane region" description="Helical" evidence="2">
    <location>
        <begin position="94"/>
        <end position="118"/>
    </location>
</feature>
<keyword evidence="2" id="KW-0812">Transmembrane</keyword>
<gene>
    <name evidence="3" type="ORF">A3F08_00740</name>
</gene>
<evidence type="ECO:0000313" key="3">
    <source>
        <dbReference type="EMBL" id="OGD67543.1"/>
    </source>
</evidence>
<reference evidence="3 4" key="1">
    <citation type="journal article" date="2016" name="Nat. Commun.">
        <title>Thousands of microbial genomes shed light on interconnected biogeochemical processes in an aquifer system.</title>
        <authorList>
            <person name="Anantharaman K."/>
            <person name="Brown C.T."/>
            <person name="Hug L.A."/>
            <person name="Sharon I."/>
            <person name="Castelle C.J."/>
            <person name="Probst A.J."/>
            <person name="Thomas B.C."/>
            <person name="Singh A."/>
            <person name="Wilkins M.J."/>
            <person name="Karaoz U."/>
            <person name="Brodie E.L."/>
            <person name="Williams K.H."/>
            <person name="Hubbard S.S."/>
            <person name="Banfield J.F."/>
        </authorList>
    </citation>
    <scope>NUCLEOTIDE SEQUENCE [LARGE SCALE GENOMIC DNA]</scope>
</reference>
<dbReference type="STRING" id="1797469.A3F08_00740"/>
<protein>
    <recommendedName>
        <fullName evidence="5">Condensin complex subunit 1 C-terminal domain-containing protein</fullName>
    </recommendedName>
</protein>
<keyword evidence="2" id="KW-0472">Membrane</keyword>
<dbReference type="EMBL" id="MEZV01000013">
    <property type="protein sequence ID" value="OGD67543.1"/>
    <property type="molecule type" value="Genomic_DNA"/>
</dbReference>
<accession>A0A1F5EJL7</accession>
<proteinExistence type="predicted"/>
<dbReference type="InterPro" id="IPR011989">
    <property type="entry name" value="ARM-like"/>
</dbReference>
<name>A0A1F5EJL7_9BACT</name>
<evidence type="ECO:0000256" key="1">
    <source>
        <dbReference type="SAM" id="MobiDB-lite"/>
    </source>
</evidence>
<organism evidence="3 4">
    <name type="scientific">Candidatus Berkelbacteria bacterium RIFCSPHIGHO2_12_FULL_36_9</name>
    <dbReference type="NCBI Taxonomy" id="1797469"/>
    <lineage>
        <taxon>Bacteria</taxon>
        <taxon>Candidatus Berkelbacteria</taxon>
    </lineage>
</organism>
<dbReference type="AlphaFoldDB" id="A0A1F5EJL7"/>
<evidence type="ECO:0000313" key="4">
    <source>
        <dbReference type="Proteomes" id="UP000176451"/>
    </source>
</evidence>
<evidence type="ECO:0000256" key="2">
    <source>
        <dbReference type="SAM" id="Phobius"/>
    </source>
</evidence>